<dbReference type="SUPFAM" id="SSF52540">
    <property type="entry name" value="P-loop containing nucleoside triphosphate hydrolases"/>
    <property type="match status" value="1"/>
</dbReference>
<dbReference type="OrthoDB" id="10262413at2759"/>
<evidence type="ECO:0000256" key="1">
    <source>
        <dbReference type="ARBA" id="ARBA00022679"/>
    </source>
</evidence>
<dbReference type="InterPro" id="IPR007858">
    <property type="entry name" value="Dpy-30_motif"/>
</dbReference>
<dbReference type="PANTHER" id="PTHR23359">
    <property type="entry name" value="NUCLEOTIDE KINASE"/>
    <property type="match status" value="1"/>
</dbReference>
<accession>T2M6R4</accession>
<dbReference type="InterPro" id="IPR000850">
    <property type="entry name" value="Adenylat/UMP-CMP_kin"/>
</dbReference>
<dbReference type="EMBL" id="HAAD01001746">
    <property type="protein sequence ID" value="CDG67978.1"/>
    <property type="molecule type" value="mRNA"/>
</dbReference>
<dbReference type="Gene3D" id="3.40.50.300">
    <property type="entry name" value="P-loop containing nucleotide triphosphate hydrolases"/>
    <property type="match status" value="1"/>
</dbReference>
<dbReference type="Pfam" id="PF05186">
    <property type="entry name" value="Dpy-30"/>
    <property type="match status" value="1"/>
</dbReference>
<evidence type="ECO:0000313" key="4">
    <source>
        <dbReference type="EMBL" id="CDG67978.1"/>
    </source>
</evidence>
<dbReference type="CDD" id="cd22967">
    <property type="entry name" value="DD_AK7"/>
    <property type="match status" value="1"/>
</dbReference>
<feature type="non-terminal residue" evidence="4">
    <location>
        <position position="1"/>
    </location>
</feature>
<dbReference type="InterPro" id="IPR047499">
    <property type="entry name" value="DD_AK7"/>
</dbReference>
<reference evidence="4" key="1">
    <citation type="journal article" date="2013" name="Genome Biol. Evol.">
        <title>Punctuated emergences of genetic and phenotypic innovations in eumetazoan, bilaterian, euteleostome, and hominidae ancestors.</title>
        <authorList>
            <person name="Wenger Y."/>
            <person name="Galliot B."/>
        </authorList>
    </citation>
    <scope>NUCLEOTIDE SEQUENCE</scope>
    <source>
        <tissue evidence="4">Whole animals</tissue>
    </source>
</reference>
<organism evidence="4">
    <name type="scientific">Hydra vulgaris</name>
    <name type="common">Hydra</name>
    <name type="synonym">Hydra attenuata</name>
    <dbReference type="NCBI Taxonomy" id="6087"/>
    <lineage>
        <taxon>Eukaryota</taxon>
        <taxon>Metazoa</taxon>
        <taxon>Cnidaria</taxon>
        <taxon>Hydrozoa</taxon>
        <taxon>Hydroidolina</taxon>
        <taxon>Anthoathecata</taxon>
        <taxon>Aplanulata</taxon>
        <taxon>Hydridae</taxon>
        <taxon>Hydra</taxon>
    </lineage>
</organism>
<dbReference type="GO" id="GO:0019205">
    <property type="term" value="F:nucleobase-containing compound kinase activity"/>
    <property type="evidence" value="ECO:0007669"/>
    <property type="project" value="InterPro"/>
</dbReference>
<name>T2M6R4_HYDVU</name>
<gene>
    <name evidence="4" type="primary">AK7</name>
</gene>
<dbReference type="InterPro" id="IPR027417">
    <property type="entry name" value="P-loop_NTPase"/>
</dbReference>
<dbReference type="GO" id="GO:0005524">
    <property type="term" value="F:ATP binding"/>
    <property type="evidence" value="ECO:0007669"/>
    <property type="project" value="InterPro"/>
</dbReference>
<dbReference type="Pfam" id="PF00406">
    <property type="entry name" value="ADK"/>
    <property type="match status" value="1"/>
</dbReference>
<dbReference type="Gene3D" id="1.20.890.10">
    <property type="entry name" value="cAMP-dependent protein kinase regulatory subunit, dimerization-anchoring domain"/>
    <property type="match status" value="1"/>
</dbReference>
<keyword evidence="1" id="KW-0808">Transferase</keyword>
<dbReference type="Gene3D" id="3.40.50.720">
    <property type="entry name" value="NAD(P)-binding Rossmann-like Domain"/>
    <property type="match status" value="1"/>
</dbReference>
<keyword evidence="2" id="KW-0547">Nucleotide-binding</keyword>
<dbReference type="AlphaFoldDB" id="T2M6R4"/>
<sequence>MVESLPLNAEGTNNAKYHTYGIDELRVFQGKYNLVDILRFKYPNKKEFTWQNQKLLNNYQIATVYRALSLAALNPLTVNQDEEASGEPQPKSSFQIFGTLKNKSNKKPDWVTAIFENETKEELFIQLKECDVFIYDIFSSSSQVEEAIWLVTALTAEISSFTTQKVFICISTVLTWSKTKPIDPEDPEVPFTEDDYRKRRSHPNYKSHLNCEKLVIKNGKINKSLFMTYVVIAGVLYGLEENLLHILFKQAWLGGEKGLPVFGTGKNTIPMIHVNDLASAVRSIVELRPSVRYLLAVDESKSSLEEVTRAISKNLGNNKVEFVNIEDALLENSISQLDYDLLSVNLRMDATFVKENLNFPWISESGFIENIQKIIQEFKTTRGLLPLRVCILGPPAVGKTTVAKQLCEHYKIHHIKIQDVIEEAIKNLKTIAARADKNEDETDDLHAQDAEKLLSDINECKAKNNGRLDDEFIIMFYKEKLSSMPCQNQGYIIDGYPKTMEQAQQLFTAEEDHDDLSESLTKEINTPEFLIALNAYDDFLRSRVINLPESVVSGTHNTEEEWHRRLAEYRALNTEDDSVLNYFDELEIHPEYIDVTQDFSYCMKQTVEKIIQILGKPRNYGLTAEEIEEIKRREREKLVDELCRKEKEKEMLEAEEARDRAKKLEEWRAKLNVVKQQEEEILEIQSIPLRNYLMKHVMPTLTEGLIECCKLRPEDPVDFLKTIAARADKNEDETDDLHAQDAEKLLSDINECKAKNNGRLDDEFIIMFYKENFEDFFSPLVIQGDNMSLALRFISHIGKLAS</sequence>
<protein>
    <submittedName>
        <fullName evidence="4">Adenylate kinase 7</fullName>
    </submittedName>
</protein>
<proteinExistence type="evidence at transcript level"/>
<evidence type="ECO:0000256" key="3">
    <source>
        <dbReference type="ARBA" id="ARBA00022777"/>
    </source>
</evidence>
<keyword evidence="3 4" id="KW-0418">Kinase</keyword>
<dbReference type="InterPro" id="IPR036291">
    <property type="entry name" value="NAD(P)-bd_dom_sf"/>
</dbReference>
<dbReference type="GO" id="GO:0006139">
    <property type="term" value="P:nucleobase-containing compound metabolic process"/>
    <property type="evidence" value="ECO:0007669"/>
    <property type="project" value="InterPro"/>
</dbReference>
<dbReference type="CDD" id="cd01428">
    <property type="entry name" value="ADK"/>
    <property type="match status" value="1"/>
</dbReference>
<evidence type="ECO:0000256" key="2">
    <source>
        <dbReference type="ARBA" id="ARBA00022741"/>
    </source>
</evidence>
<dbReference type="SUPFAM" id="SSF51735">
    <property type="entry name" value="NAD(P)-binding Rossmann-fold domains"/>
    <property type="match status" value="1"/>
</dbReference>